<accession>A0A327NID4</accession>
<dbReference type="Proteomes" id="UP000249016">
    <property type="component" value="Unassembled WGS sequence"/>
</dbReference>
<sequence length="201" mass="22982">MRRRVKGQPDPAVYAYKKEQLAELEGLAQQGLIELFYGDESQVCSAGYVPYGWQFPGEEVCIRVEKGFKLNCWGLISRQNKLHWATTNQRITAAFVGQQLDSLSLSIHRLTVVVLDNARVHRAASIQQMRPLWEARGLYLFFLPTYSPHLNIAETLWRHLKGGWLKPEDYATADDLGYALNRCLANVGKRLIINFNQFNAN</sequence>
<organism evidence="3 7">
    <name type="scientific">Spirosoma telluris</name>
    <dbReference type="NCBI Taxonomy" id="2183553"/>
    <lineage>
        <taxon>Bacteria</taxon>
        <taxon>Pseudomonadati</taxon>
        <taxon>Bacteroidota</taxon>
        <taxon>Cytophagia</taxon>
        <taxon>Cytophagales</taxon>
        <taxon>Cytophagaceae</taxon>
        <taxon>Spirosoma</taxon>
    </lineage>
</organism>
<dbReference type="AlphaFoldDB" id="A0A327NID4"/>
<dbReference type="EMBL" id="QLII01000001">
    <property type="protein sequence ID" value="RAI75653.1"/>
    <property type="molecule type" value="Genomic_DNA"/>
</dbReference>
<dbReference type="EMBL" id="QLII01000001">
    <property type="protein sequence ID" value="RAI74767.1"/>
    <property type="molecule type" value="Genomic_DNA"/>
</dbReference>
<evidence type="ECO:0000259" key="1">
    <source>
        <dbReference type="Pfam" id="PF13358"/>
    </source>
</evidence>
<name>A0A327NID4_9BACT</name>
<evidence type="ECO:0000313" key="5">
    <source>
        <dbReference type="EMBL" id="RAI75653.1"/>
    </source>
</evidence>
<dbReference type="EMBL" id="QLII01000001">
    <property type="protein sequence ID" value="RAI73318.1"/>
    <property type="molecule type" value="Genomic_DNA"/>
</dbReference>
<dbReference type="GO" id="GO:0003676">
    <property type="term" value="F:nucleic acid binding"/>
    <property type="evidence" value="ECO:0007669"/>
    <property type="project" value="InterPro"/>
</dbReference>
<reference evidence="3 7" key="1">
    <citation type="submission" date="2018-06" db="EMBL/GenBank/DDBJ databases">
        <title>Spirosoma sp. HMF3257 Genome sequencing and assembly.</title>
        <authorList>
            <person name="Kang H."/>
            <person name="Cha I."/>
            <person name="Kim H."/>
            <person name="Kang J."/>
            <person name="Joh K."/>
        </authorList>
    </citation>
    <scope>NUCLEOTIDE SEQUENCE [LARGE SCALE GENOMIC DNA]</scope>
    <source>
        <strain evidence="3 7">HMF3257</strain>
    </source>
</reference>
<dbReference type="EMBL" id="QLII01000001">
    <property type="protein sequence ID" value="RAI73694.1"/>
    <property type="molecule type" value="Genomic_DNA"/>
</dbReference>
<feature type="domain" description="Tc1-like transposase DDE" evidence="1">
    <location>
        <begin position="35"/>
        <end position="176"/>
    </location>
</feature>
<evidence type="ECO:0000313" key="2">
    <source>
        <dbReference type="EMBL" id="RAI73318.1"/>
    </source>
</evidence>
<dbReference type="Gene3D" id="3.30.420.10">
    <property type="entry name" value="Ribonuclease H-like superfamily/Ribonuclease H"/>
    <property type="match status" value="1"/>
</dbReference>
<evidence type="ECO:0000313" key="3">
    <source>
        <dbReference type="EMBL" id="RAI73694.1"/>
    </source>
</evidence>
<dbReference type="InterPro" id="IPR038717">
    <property type="entry name" value="Tc1-like_DDE_dom"/>
</dbReference>
<evidence type="ECO:0000313" key="6">
    <source>
        <dbReference type="EMBL" id="RAI77173.1"/>
    </source>
</evidence>
<gene>
    <name evidence="2" type="ORF">HMF3257_00680</name>
    <name evidence="3" type="ORF">HMF3257_03365</name>
    <name evidence="4" type="ORF">HMF3257_11815</name>
    <name evidence="5" type="ORF">HMF3257_18540</name>
    <name evidence="6" type="ORF">HMF3257_28685</name>
</gene>
<keyword evidence="7" id="KW-1185">Reference proteome</keyword>
<dbReference type="Pfam" id="PF13358">
    <property type="entry name" value="DDE_3"/>
    <property type="match status" value="1"/>
</dbReference>
<evidence type="ECO:0000313" key="7">
    <source>
        <dbReference type="Proteomes" id="UP000249016"/>
    </source>
</evidence>
<dbReference type="RefSeq" id="WP_111340200.1">
    <property type="nucleotide sequence ID" value="NZ_QLII01000001.1"/>
</dbReference>
<evidence type="ECO:0000313" key="4">
    <source>
        <dbReference type="EMBL" id="RAI74767.1"/>
    </source>
</evidence>
<protein>
    <submittedName>
        <fullName evidence="3">Transposase</fullName>
    </submittedName>
</protein>
<dbReference type="InterPro" id="IPR036397">
    <property type="entry name" value="RNaseH_sf"/>
</dbReference>
<dbReference type="EMBL" id="QLII01000001">
    <property type="protein sequence ID" value="RAI77173.1"/>
    <property type="molecule type" value="Genomic_DNA"/>
</dbReference>
<proteinExistence type="predicted"/>
<comment type="caution">
    <text evidence="3">The sequence shown here is derived from an EMBL/GenBank/DDBJ whole genome shotgun (WGS) entry which is preliminary data.</text>
</comment>